<feature type="domain" description="HTH araC/xylS-type" evidence="5">
    <location>
        <begin position="227"/>
        <end position="328"/>
    </location>
</feature>
<dbReference type="PANTHER" id="PTHR43280">
    <property type="entry name" value="ARAC-FAMILY TRANSCRIPTIONAL REGULATOR"/>
    <property type="match status" value="1"/>
</dbReference>
<evidence type="ECO:0000256" key="1">
    <source>
        <dbReference type="ARBA" id="ARBA00023015"/>
    </source>
</evidence>
<evidence type="ECO:0000256" key="4">
    <source>
        <dbReference type="SAM" id="Phobius"/>
    </source>
</evidence>
<feature type="transmembrane region" description="Helical" evidence="4">
    <location>
        <begin position="113"/>
        <end position="130"/>
    </location>
</feature>
<protein>
    <submittedName>
        <fullName evidence="6">Helix-turn-helix transcriptional regulator</fullName>
    </submittedName>
</protein>
<comment type="caution">
    <text evidence="6">The sequence shown here is derived from an EMBL/GenBank/DDBJ whole genome shotgun (WGS) entry which is preliminary data.</text>
</comment>
<dbReference type="Proteomes" id="UP000311605">
    <property type="component" value="Unassembled WGS sequence"/>
</dbReference>
<keyword evidence="2" id="KW-0238">DNA-binding</keyword>
<dbReference type="SUPFAM" id="SSF46689">
    <property type="entry name" value="Homeodomain-like"/>
    <property type="match status" value="1"/>
</dbReference>
<name>A0A5C4XRT9_9HYPH</name>
<keyword evidence="4" id="KW-0472">Membrane</keyword>
<dbReference type="GO" id="GO:0043565">
    <property type="term" value="F:sequence-specific DNA binding"/>
    <property type="evidence" value="ECO:0007669"/>
    <property type="project" value="InterPro"/>
</dbReference>
<keyword evidence="3" id="KW-0804">Transcription</keyword>
<keyword evidence="4" id="KW-1133">Transmembrane helix</keyword>
<keyword evidence="1" id="KW-0805">Transcription regulation</keyword>
<dbReference type="AlphaFoldDB" id="A0A5C4XRT9"/>
<dbReference type="Gene3D" id="1.10.10.60">
    <property type="entry name" value="Homeodomain-like"/>
    <property type="match status" value="1"/>
</dbReference>
<feature type="transmembrane region" description="Helical" evidence="4">
    <location>
        <begin position="34"/>
        <end position="54"/>
    </location>
</feature>
<dbReference type="PANTHER" id="PTHR43280:SF29">
    <property type="entry name" value="ARAC-FAMILY TRANSCRIPTIONAL REGULATOR"/>
    <property type="match status" value="1"/>
</dbReference>
<dbReference type="GO" id="GO:0003700">
    <property type="term" value="F:DNA-binding transcription factor activity"/>
    <property type="evidence" value="ECO:0007669"/>
    <property type="project" value="InterPro"/>
</dbReference>
<dbReference type="InterPro" id="IPR009057">
    <property type="entry name" value="Homeodomain-like_sf"/>
</dbReference>
<keyword evidence="4" id="KW-0812">Transmembrane</keyword>
<accession>A0A5C4XRT9</accession>
<organism evidence="6 7">
    <name type="scientific">Aliirhizobium smilacinae</name>
    <dbReference type="NCBI Taxonomy" id="1395944"/>
    <lineage>
        <taxon>Bacteria</taxon>
        <taxon>Pseudomonadati</taxon>
        <taxon>Pseudomonadota</taxon>
        <taxon>Alphaproteobacteria</taxon>
        <taxon>Hyphomicrobiales</taxon>
        <taxon>Rhizobiaceae</taxon>
        <taxon>Aliirhizobium</taxon>
    </lineage>
</organism>
<gene>
    <name evidence="6" type="ORF">FHP24_08925</name>
</gene>
<sequence length="340" mass="36898">MLAIPLPFIAGLIFALVLHHSLKGVEAPGSRRYFVAFLILYALQGVVVGLHLGYGVKQLAPIQPITASVMPPLAFLAFRGLTDASVPRPWIHLWAPLSVALSVALLPVLVDPILLVIFLVYGFALWRLTRESDDEVMAEASLQRMRPALRAARLTAILMFFFAVSDVAVAIYAGLVGVEGVPFAVAIMNIIALAATGVYYVLPQRGIAPVSLAMPYLPEPGDEAVVARATMVLEEGGLYKNENLSLAKIARKAGIPARDLSAAINRATGLNVSQFVNNRRVEEACRLLDETRQSATVIMLDVGFSTKSNFNREFRRVTGLSPRQWRARSKDGTAPVVARS</sequence>
<dbReference type="RefSeq" id="WP_139675613.1">
    <property type="nucleotide sequence ID" value="NZ_VDMN01000001.1"/>
</dbReference>
<evidence type="ECO:0000313" key="6">
    <source>
        <dbReference type="EMBL" id="TNM66306.1"/>
    </source>
</evidence>
<reference evidence="6 7" key="1">
    <citation type="submission" date="2019-06" db="EMBL/GenBank/DDBJ databases">
        <title>The draft genome of Rhizobium smilacinae PTYR-5.</title>
        <authorList>
            <person name="Liu L."/>
            <person name="Li L."/>
            <person name="Zhang X."/>
        </authorList>
    </citation>
    <scope>NUCLEOTIDE SEQUENCE [LARGE SCALE GENOMIC DNA]</scope>
    <source>
        <strain evidence="6 7">PTYR-5</strain>
    </source>
</reference>
<feature type="transmembrane region" description="Helical" evidence="4">
    <location>
        <begin position="151"/>
        <end position="175"/>
    </location>
</feature>
<dbReference type="InterPro" id="IPR018060">
    <property type="entry name" value="HTH_AraC"/>
</dbReference>
<dbReference type="SMART" id="SM00342">
    <property type="entry name" value="HTH_ARAC"/>
    <property type="match status" value="1"/>
</dbReference>
<dbReference type="Pfam" id="PF12833">
    <property type="entry name" value="HTH_18"/>
    <property type="match status" value="1"/>
</dbReference>
<evidence type="ECO:0000256" key="3">
    <source>
        <dbReference type="ARBA" id="ARBA00023163"/>
    </source>
</evidence>
<feature type="transmembrane region" description="Helical" evidence="4">
    <location>
        <begin position="6"/>
        <end position="22"/>
    </location>
</feature>
<keyword evidence="7" id="KW-1185">Reference proteome</keyword>
<dbReference type="OrthoDB" id="345413at2"/>
<evidence type="ECO:0000256" key="2">
    <source>
        <dbReference type="ARBA" id="ARBA00023125"/>
    </source>
</evidence>
<evidence type="ECO:0000259" key="5">
    <source>
        <dbReference type="PROSITE" id="PS01124"/>
    </source>
</evidence>
<dbReference type="EMBL" id="VDMN01000001">
    <property type="protein sequence ID" value="TNM66306.1"/>
    <property type="molecule type" value="Genomic_DNA"/>
</dbReference>
<dbReference type="PROSITE" id="PS01124">
    <property type="entry name" value="HTH_ARAC_FAMILY_2"/>
    <property type="match status" value="1"/>
</dbReference>
<proteinExistence type="predicted"/>
<feature type="transmembrane region" description="Helical" evidence="4">
    <location>
        <begin position="181"/>
        <end position="202"/>
    </location>
</feature>
<evidence type="ECO:0000313" key="7">
    <source>
        <dbReference type="Proteomes" id="UP000311605"/>
    </source>
</evidence>